<reference evidence="4" key="1">
    <citation type="submission" date="2023-04" db="EMBL/GenBank/DDBJ databases">
        <title>Phytophthora fragariaefolia NBRC 109709.</title>
        <authorList>
            <person name="Ichikawa N."/>
            <person name="Sato H."/>
            <person name="Tonouchi N."/>
        </authorList>
    </citation>
    <scope>NUCLEOTIDE SEQUENCE</scope>
    <source>
        <strain evidence="4">NBRC 109709</strain>
    </source>
</reference>
<dbReference type="Gene3D" id="3.10.450.10">
    <property type="match status" value="1"/>
</dbReference>
<comment type="caution">
    <text evidence="4">The sequence shown here is derived from an EMBL/GenBank/DDBJ whole genome shotgun (WGS) entry which is preliminary data.</text>
</comment>
<protein>
    <submittedName>
        <fullName evidence="4">Unnamed protein product</fullName>
    </submittedName>
</protein>
<name>A0A9W6XQ55_9STRA</name>
<sequence length="129" mass="14052">MLIRELHTQSSSVRDQLTAEHKLERDLPSNSPLEKMSDSETILIVGGWSSGTVTPEARAALERALIGSDLTVTTILSVRSQVVAGTNYEFEVEGSSTSQNHVNRFLVKVFDQPWTNTTQLTSVVAAPAP</sequence>
<feature type="compositionally biased region" description="Basic and acidic residues" evidence="2">
    <location>
        <begin position="17"/>
        <end position="27"/>
    </location>
</feature>
<dbReference type="EMBL" id="BSXT01001535">
    <property type="protein sequence ID" value="GMF43418.1"/>
    <property type="molecule type" value="Genomic_DNA"/>
</dbReference>
<dbReference type="Pfam" id="PF00031">
    <property type="entry name" value="Cystatin"/>
    <property type="match status" value="1"/>
</dbReference>
<dbReference type="InterPro" id="IPR000010">
    <property type="entry name" value="Cystatin_dom"/>
</dbReference>
<dbReference type="AlphaFoldDB" id="A0A9W6XQ55"/>
<gene>
    <name evidence="4" type="ORF">Pfra01_001467500</name>
</gene>
<feature type="region of interest" description="Disordered" evidence="2">
    <location>
        <begin position="1"/>
        <end position="34"/>
    </location>
</feature>
<dbReference type="CDD" id="cd00042">
    <property type="entry name" value="CY"/>
    <property type="match status" value="1"/>
</dbReference>
<organism evidence="4 5">
    <name type="scientific">Phytophthora fragariaefolia</name>
    <dbReference type="NCBI Taxonomy" id="1490495"/>
    <lineage>
        <taxon>Eukaryota</taxon>
        <taxon>Sar</taxon>
        <taxon>Stramenopiles</taxon>
        <taxon>Oomycota</taxon>
        <taxon>Peronosporomycetes</taxon>
        <taxon>Peronosporales</taxon>
        <taxon>Peronosporaceae</taxon>
        <taxon>Phytophthora</taxon>
    </lineage>
</organism>
<evidence type="ECO:0000259" key="3">
    <source>
        <dbReference type="Pfam" id="PF00031"/>
    </source>
</evidence>
<dbReference type="Proteomes" id="UP001165121">
    <property type="component" value="Unassembled WGS sequence"/>
</dbReference>
<dbReference type="GO" id="GO:0004869">
    <property type="term" value="F:cysteine-type endopeptidase inhibitor activity"/>
    <property type="evidence" value="ECO:0007669"/>
    <property type="project" value="InterPro"/>
</dbReference>
<evidence type="ECO:0000256" key="1">
    <source>
        <dbReference type="ARBA" id="ARBA00023026"/>
    </source>
</evidence>
<proteinExistence type="predicted"/>
<dbReference type="InterPro" id="IPR046350">
    <property type="entry name" value="Cystatin_sf"/>
</dbReference>
<dbReference type="SUPFAM" id="SSF54403">
    <property type="entry name" value="Cystatin/monellin"/>
    <property type="match status" value="1"/>
</dbReference>
<dbReference type="PROSITE" id="PS00287">
    <property type="entry name" value="CYSTATIN"/>
    <property type="match status" value="1"/>
</dbReference>
<evidence type="ECO:0000256" key="2">
    <source>
        <dbReference type="SAM" id="MobiDB-lite"/>
    </source>
</evidence>
<dbReference type="InterPro" id="IPR018073">
    <property type="entry name" value="Prot_inh_cystat_CS"/>
</dbReference>
<evidence type="ECO:0000313" key="4">
    <source>
        <dbReference type="EMBL" id="GMF43418.1"/>
    </source>
</evidence>
<keyword evidence="1" id="KW-0843">Virulence</keyword>
<accession>A0A9W6XQ55</accession>
<keyword evidence="5" id="KW-1185">Reference proteome</keyword>
<dbReference type="OrthoDB" id="110606at2759"/>
<feature type="domain" description="Cystatin" evidence="3">
    <location>
        <begin position="64"/>
        <end position="119"/>
    </location>
</feature>
<evidence type="ECO:0000313" key="5">
    <source>
        <dbReference type="Proteomes" id="UP001165121"/>
    </source>
</evidence>